<evidence type="ECO:0000256" key="3">
    <source>
        <dbReference type="RuleBase" id="RU368077"/>
    </source>
</evidence>
<comment type="catalytic activity">
    <reaction evidence="3">
        <text>an (S)-2-haloacid + H2O = a (2R)-2-hydroxycarboxylate + a halide anion + H(+)</text>
        <dbReference type="Rhea" id="RHEA:11192"/>
        <dbReference type="ChEBI" id="CHEBI:15377"/>
        <dbReference type="ChEBI" id="CHEBI:15378"/>
        <dbReference type="ChEBI" id="CHEBI:16042"/>
        <dbReference type="ChEBI" id="CHEBI:58314"/>
        <dbReference type="ChEBI" id="CHEBI:137405"/>
        <dbReference type="EC" id="3.8.1.2"/>
    </reaction>
</comment>
<accession>A0A2R8ARU1</accession>
<comment type="function">
    <text evidence="3">Catalyzes the hydrolytic dehalogenation of small (S)-2-haloalkanoic acids to yield the corresponding (R)-2-hydroxyalkanoic acids.</text>
</comment>
<dbReference type="InterPro" id="IPR051540">
    <property type="entry name" value="S-2-haloacid_dehalogenase"/>
</dbReference>
<dbReference type="SFLD" id="SFLDS00003">
    <property type="entry name" value="Haloacid_Dehalogenase"/>
    <property type="match status" value="1"/>
</dbReference>
<name>A0A2R8ARU1_9RHOB</name>
<proteinExistence type="inferred from homology"/>
<dbReference type="CDD" id="cd02588">
    <property type="entry name" value="HAD_L2-DEX"/>
    <property type="match status" value="1"/>
</dbReference>
<protein>
    <recommendedName>
        <fullName evidence="3">(S)-2-haloacid dehalogenase</fullName>
        <ecNumber evidence="3">3.8.1.2</ecNumber>
    </recommendedName>
    <alternativeName>
        <fullName evidence="3">2-haloalkanoic acid dehalogenase</fullName>
    </alternativeName>
    <alternativeName>
        <fullName evidence="3">Halocarboxylic acid halidohydrolase</fullName>
    </alternativeName>
    <alternativeName>
        <fullName evidence="3">L-2-haloacid dehalogenase</fullName>
    </alternativeName>
</protein>
<organism evidence="4 5">
    <name type="scientific">Aliiroseovarius pelagivivens</name>
    <dbReference type="NCBI Taxonomy" id="1639690"/>
    <lineage>
        <taxon>Bacteria</taxon>
        <taxon>Pseudomonadati</taxon>
        <taxon>Pseudomonadota</taxon>
        <taxon>Alphaproteobacteria</taxon>
        <taxon>Rhodobacterales</taxon>
        <taxon>Paracoccaceae</taxon>
        <taxon>Aliiroseovarius</taxon>
    </lineage>
</organism>
<dbReference type="AlphaFoldDB" id="A0A2R8ARU1"/>
<dbReference type="Gene3D" id="3.40.50.1000">
    <property type="entry name" value="HAD superfamily/HAD-like"/>
    <property type="match status" value="1"/>
</dbReference>
<keyword evidence="2 3" id="KW-0378">Hydrolase</keyword>
<dbReference type="NCBIfam" id="TIGR01428">
    <property type="entry name" value="HAD_type_II"/>
    <property type="match status" value="1"/>
</dbReference>
<dbReference type="PANTHER" id="PTHR43316">
    <property type="entry name" value="HYDROLASE, HALOACID DELAHOGENASE-RELATED"/>
    <property type="match status" value="1"/>
</dbReference>
<reference evidence="4 5" key="1">
    <citation type="submission" date="2018-03" db="EMBL/GenBank/DDBJ databases">
        <authorList>
            <person name="Keele B.F."/>
        </authorList>
    </citation>
    <scope>NUCLEOTIDE SEQUENCE [LARGE SCALE GENOMIC DNA]</scope>
    <source>
        <strain evidence="4 5">CECT 8811</strain>
    </source>
</reference>
<dbReference type="Gene3D" id="1.10.150.240">
    <property type="entry name" value="Putative phosphatase, domain 2"/>
    <property type="match status" value="1"/>
</dbReference>
<dbReference type="OrthoDB" id="7989657at2"/>
<dbReference type="EC" id="3.8.1.2" evidence="3"/>
<dbReference type="InterPro" id="IPR036412">
    <property type="entry name" value="HAD-like_sf"/>
</dbReference>
<dbReference type="PRINTS" id="PR00413">
    <property type="entry name" value="HADHALOGNASE"/>
</dbReference>
<dbReference type="SUPFAM" id="SSF56784">
    <property type="entry name" value="HAD-like"/>
    <property type="match status" value="1"/>
</dbReference>
<dbReference type="SFLD" id="SFLDG01129">
    <property type="entry name" value="C1.5:_HAD__Beta-PGM__Phosphata"/>
    <property type="match status" value="1"/>
</dbReference>
<dbReference type="InterPro" id="IPR023198">
    <property type="entry name" value="PGP-like_dom2"/>
</dbReference>
<evidence type="ECO:0000256" key="1">
    <source>
        <dbReference type="ARBA" id="ARBA00008106"/>
    </source>
</evidence>
<dbReference type="InterPro" id="IPR006439">
    <property type="entry name" value="HAD-SF_hydro_IA"/>
</dbReference>
<dbReference type="EMBL" id="OMOI01000002">
    <property type="protein sequence ID" value="SPF78772.1"/>
    <property type="molecule type" value="Genomic_DNA"/>
</dbReference>
<dbReference type="NCBIfam" id="TIGR01493">
    <property type="entry name" value="HAD-SF-IA-v2"/>
    <property type="match status" value="1"/>
</dbReference>
<keyword evidence="5" id="KW-1185">Reference proteome</keyword>
<dbReference type="PANTHER" id="PTHR43316:SF3">
    <property type="entry name" value="HALOACID DEHALOGENASE, TYPE II (AFU_ORTHOLOGUE AFUA_2G07750)-RELATED"/>
    <property type="match status" value="1"/>
</dbReference>
<dbReference type="InterPro" id="IPR023214">
    <property type="entry name" value="HAD_sf"/>
</dbReference>
<dbReference type="Pfam" id="PF00702">
    <property type="entry name" value="Hydrolase"/>
    <property type="match status" value="1"/>
</dbReference>
<dbReference type="InterPro" id="IPR006328">
    <property type="entry name" value="2-HAD"/>
</dbReference>
<evidence type="ECO:0000313" key="4">
    <source>
        <dbReference type="EMBL" id="SPF78772.1"/>
    </source>
</evidence>
<evidence type="ECO:0000256" key="2">
    <source>
        <dbReference type="ARBA" id="ARBA00022801"/>
    </source>
</evidence>
<evidence type="ECO:0000313" key="5">
    <source>
        <dbReference type="Proteomes" id="UP000244911"/>
    </source>
</evidence>
<dbReference type="Proteomes" id="UP000244911">
    <property type="component" value="Unassembled WGS sequence"/>
</dbReference>
<dbReference type="RefSeq" id="WP_108857760.1">
    <property type="nucleotide sequence ID" value="NZ_OMOI01000002.1"/>
</dbReference>
<sequence length="227" mass="24689">MPIKAIAFDAYGTLLDVYSVGALAEEFFPGKGADIAVTWRDKQIEYTRLRTMCDRYTDFWQVTGDGLDYACALHGVAPTAQQRAALMGAYEKLTAFDENHAQLTRLKAAGVPMAILSNGTRAMIDSALEAAGLDGLLDHVLSVDTVGKFKTAPEAYQMGPDAFGCDASDILFVSSNCWDICGATWFGYHTIWLNRYGLPMERLGVEPMARGKSLKDVADYALASFSG</sequence>
<comment type="similarity">
    <text evidence="1 3">Belongs to the HAD-like hydrolase superfamily. S-2-haloalkanoic acid dehalogenase family.</text>
</comment>
<gene>
    <name evidence="4" type="ORF">ALP8811_02704</name>
</gene>
<dbReference type="GO" id="GO:0018784">
    <property type="term" value="F:(S)-2-haloacid dehalogenase activity"/>
    <property type="evidence" value="ECO:0007669"/>
    <property type="project" value="UniProtKB-UniRule"/>
</dbReference>
<dbReference type="SFLD" id="SFLDF00045">
    <property type="entry name" value="2-haloacid_dehalogenase"/>
    <property type="match status" value="1"/>
</dbReference>
<dbReference type="SFLD" id="SFLDG01135">
    <property type="entry name" value="C1.5.6:_HAD__Beta-PGM__Phospha"/>
    <property type="match status" value="1"/>
</dbReference>